<reference evidence="2" key="1">
    <citation type="submission" date="2021-03" db="EMBL/GenBank/DDBJ databases">
        <authorList>
            <person name="Li Z."/>
            <person name="Yang C."/>
        </authorList>
    </citation>
    <scope>NUCLEOTIDE SEQUENCE</scope>
    <source>
        <strain evidence="2">Dzin_1.0</strain>
        <tissue evidence="2">Leaf</tissue>
    </source>
</reference>
<evidence type="ECO:0000313" key="2">
    <source>
        <dbReference type="EMBL" id="KAJ0963828.1"/>
    </source>
</evidence>
<gene>
    <name evidence="2" type="ORF">J5N97_028950</name>
</gene>
<feature type="compositionally biased region" description="Acidic residues" evidence="1">
    <location>
        <begin position="262"/>
        <end position="271"/>
    </location>
</feature>
<feature type="compositionally biased region" description="Low complexity" evidence="1">
    <location>
        <begin position="1"/>
        <end position="30"/>
    </location>
</feature>
<name>A0A9D5H5D6_9LILI</name>
<comment type="caution">
    <text evidence="2">The sequence shown here is derived from an EMBL/GenBank/DDBJ whole genome shotgun (WGS) entry which is preliminary data.</text>
</comment>
<protein>
    <submittedName>
        <fullName evidence="2">Uncharacterized protein</fullName>
    </submittedName>
</protein>
<sequence>MASHSSPPGSPGRPSAPSGDAACSSSSSTSAPPPRSFLFRRRRRPPRPTPPPSPSAASSKKPQPQPQPSPKPRLIGPLSFSDFFQEEFTPVMTELFITLGVLHYVAKHCSHLASSLETYDILKSLQYITDQCADEVPLFSTDESKYTLALAIIEPTVPHDPSRPDLHPDLNDVWEWTIGPCRELENVLKNGLVKLAQAALKITKMPLNTTDRLLLYTYPQMARNLKQAAHSFEAMYKVVRRQIELEIEEAHKDRADALTDPAGDDDPPVSS</sequence>
<reference evidence="2" key="2">
    <citation type="journal article" date="2022" name="Hortic Res">
        <title>The genome of Dioscorea zingiberensis sheds light on the biosynthesis, origin and evolution of the medicinally important diosgenin saponins.</title>
        <authorList>
            <person name="Li Y."/>
            <person name="Tan C."/>
            <person name="Li Z."/>
            <person name="Guo J."/>
            <person name="Li S."/>
            <person name="Chen X."/>
            <person name="Wang C."/>
            <person name="Dai X."/>
            <person name="Yang H."/>
            <person name="Song W."/>
            <person name="Hou L."/>
            <person name="Xu J."/>
            <person name="Tong Z."/>
            <person name="Xu A."/>
            <person name="Yuan X."/>
            <person name="Wang W."/>
            <person name="Yang Q."/>
            <person name="Chen L."/>
            <person name="Sun Z."/>
            <person name="Wang K."/>
            <person name="Pan B."/>
            <person name="Chen J."/>
            <person name="Bao Y."/>
            <person name="Liu F."/>
            <person name="Qi X."/>
            <person name="Gang D.R."/>
            <person name="Wen J."/>
            <person name="Li J."/>
        </authorList>
    </citation>
    <scope>NUCLEOTIDE SEQUENCE</scope>
    <source>
        <strain evidence="2">Dzin_1.0</strain>
    </source>
</reference>
<dbReference type="Proteomes" id="UP001085076">
    <property type="component" value="Miscellaneous, Linkage group lg09"/>
</dbReference>
<keyword evidence="3" id="KW-1185">Reference proteome</keyword>
<feature type="region of interest" description="Disordered" evidence="1">
    <location>
        <begin position="1"/>
        <end position="76"/>
    </location>
</feature>
<proteinExistence type="predicted"/>
<organism evidence="2 3">
    <name type="scientific">Dioscorea zingiberensis</name>
    <dbReference type="NCBI Taxonomy" id="325984"/>
    <lineage>
        <taxon>Eukaryota</taxon>
        <taxon>Viridiplantae</taxon>
        <taxon>Streptophyta</taxon>
        <taxon>Embryophyta</taxon>
        <taxon>Tracheophyta</taxon>
        <taxon>Spermatophyta</taxon>
        <taxon>Magnoliopsida</taxon>
        <taxon>Liliopsida</taxon>
        <taxon>Dioscoreales</taxon>
        <taxon>Dioscoreaceae</taxon>
        <taxon>Dioscorea</taxon>
    </lineage>
</organism>
<dbReference type="EMBL" id="JAGGNH010000009">
    <property type="protein sequence ID" value="KAJ0963828.1"/>
    <property type="molecule type" value="Genomic_DNA"/>
</dbReference>
<feature type="region of interest" description="Disordered" evidence="1">
    <location>
        <begin position="252"/>
        <end position="271"/>
    </location>
</feature>
<dbReference type="AlphaFoldDB" id="A0A9D5H5D6"/>
<evidence type="ECO:0000256" key="1">
    <source>
        <dbReference type="SAM" id="MobiDB-lite"/>
    </source>
</evidence>
<accession>A0A9D5H5D6</accession>
<evidence type="ECO:0000313" key="3">
    <source>
        <dbReference type="Proteomes" id="UP001085076"/>
    </source>
</evidence>